<keyword evidence="5 8" id="KW-0812">Transmembrane</keyword>
<feature type="transmembrane region" description="Helical" evidence="8">
    <location>
        <begin position="151"/>
        <end position="172"/>
    </location>
</feature>
<dbReference type="InterPro" id="IPR037294">
    <property type="entry name" value="ABC_BtuC-like"/>
</dbReference>
<dbReference type="InterPro" id="IPR000522">
    <property type="entry name" value="ABC_transptr_permease_BtuC"/>
</dbReference>
<dbReference type="RefSeq" id="WP_137637123.1">
    <property type="nucleotide sequence ID" value="NZ_BJDN01000005.1"/>
</dbReference>
<feature type="transmembrane region" description="Helical" evidence="8">
    <location>
        <begin position="192"/>
        <end position="214"/>
    </location>
</feature>
<evidence type="ECO:0000256" key="6">
    <source>
        <dbReference type="ARBA" id="ARBA00022989"/>
    </source>
</evidence>
<evidence type="ECO:0000256" key="3">
    <source>
        <dbReference type="ARBA" id="ARBA00022448"/>
    </source>
</evidence>
<dbReference type="PANTHER" id="PTHR30472:SF25">
    <property type="entry name" value="ABC TRANSPORTER PERMEASE PROTEIN MJ0876-RELATED"/>
    <property type="match status" value="1"/>
</dbReference>
<evidence type="ECO:0000256" key="4">
    <source>
        <dbReference type="ARBA" id="ARBA00022475"/>
    </source>
</evidence>
<evidence type="ECO:0000313" key="10">
    <source>
        <dbReference type="Proteomes" id="UP001597104"/>
    </source>
</evidence>
<feature type="transmembrane region" description="Helical" evidence="8">
    <location>
        <begin position="310"/>
        <end position="327"/>
    </location>
</feature>
<keyword evidence="7 8" id="KW-0472">Membrane</keyword>
<dbReference type="PANTHER" id="PTHR30472">
    <property type="entry name" value="FERRIC ENTEROBACTIN TRANSPORT SYSTEM PERMEASE PROTEIN"/>
    <property type="match status" value="1"/>
</dbReference>
<dbReference type="SUPFAM" id="SSF81345">
    <property type="entry name" value="ABC transporter involved in vitamin B12 uptake, BtuC"/>
    <property type="match status" value="1"/>
</dbReference>
<feature type="transmembrane region" description="Helical" evidence="8">
    <location>
        <begin position="62"/>
        <end position="82"/>
    </location>
</feature>
<feature type="transmembrane region" description="Helical" evidence="8">
    <location>
        <begin position="239"/>
        <end position="267"/>
    </location>
</feature>
<proteinExistence type="inferred from homology"/>
<keyword evidence="6 8" id="KW-1133">Transmembrane helix</keyword>
<comment type="subcellular location">
    <subcellularLocation>
        <location evidence="1">Cell membrane</location>
        <topology evidence="1">Multi-pass membrane protein</topology>
    </subcellularLocation>
</comment>
<reference evidence="10" key="1">
    <citation type="journal article" date="2019" name="Int. J. Syst. Evol. Microbiol.">
        <title>The Global Catalogue of Microorganisms (GCM) 10K type strain sequencing project: providing services to taxonomists for standard genome sequencing and annotation.</title>
        <authorList>
            <consortium name="The Broad Institute Genomics Platform"/>
            <consortium name="The Broad Institute Genome Sequencing Center for Infectious Disease"/>
            <person name="Wu L."/>
            <person name="Ma J."/>
        </authorList>
    </citation>
    <scope>NUCLEOTIDE SEQUENCE [LARGE SCALE GENOMIC DNA]</scope>
    <source>
        <strain evidence="10">CCM 8925</strain>
    </source>
</reference>
<dbReference type="Pfam" id="PF01032">
    <property type="entry name" value="FecCD"/>
    <property type="match status" value="1"/>
</dbReference>
<comment type="similarity">
    <text evidence="2">Belongs to the binding-protein-dependent transport system permease family. FecCD subfamily.</text>
</comment>
<evidence type="ECO:0000313" key="9">
    <source>
        <dbReference type="EMBL" id="MFD0896817.1"/>
    </source>
</evidence>
<feature type="transmembrane region" description="Helical" evidence="8">
    <location>
        <begin position="120"/>
        <end position="139"/>
    </location>
</feature>
<dbReference type="Proteomes" id="UP001597104">
    <property type="component" value="Unassembled WGS sequence"/>
</dbReference>
<sequence length="335" mass="35913">MKQKQRFRICCTLFDLLFVGLIIFQLTHGSIHLTGPEIGQVLRGQGSAQAKLVLLQFRLPQIALSVICGVCLSLSGAILQLVTENPLADTSIMGINAGASLGAVVFLALGYLNIPLPQTYGLPLFAVLGSLLGASIVFIQRRLQQPLQLLLLGIASGTLLNGIILLIELQLNQFDFDKLIIWISGDFWNQDWSYIAVLSLGLLLLLPLTIRGLWASDLLSLGQQAASGLGLGVAGKRQLLLLMAVLLAGLAVAGGGAISFVGLMAPHIARRLVGNHGRYYLPLTALLGVNIVLFAAVLAENIFAPNQLPVGLVVAVITMPYFIYLLLHQTDRTII</sequence>
<evidence type="ECO:0000256" key="7">
    <source>
        <dbReference type="ARBA" id="ARBA00023136"/>
    </source>
</evidence>
<feature type="transmembrane region" description="Helical" evidence="8">
    <location>
        <begin position="279"/>
        <end position="298"/>
    </location>
</feature>
<gene>
    <name evidence="9" type="ORF">ACFQZ7_03580</name>
</gene>
<evidence type="ECO:0000256" key="2">
    <source>
        <dbReference type="ARBA" id="ARBA00007935"/>
    </source>
</evidence>
<keyword evidence="4" id="KW-1003">Cell membrane</keyword>
<dbReference type="CDD" id="cd06550">
    <property type="entry name" value="TM_ABC_iron-siderophores_like"/>
    <property type="match status" value="1"/>
</dbReference>
<organism evidence="9 10">
    <name type="scientific">Loigolactobacillus binensis</name>
    <dbReference type="NCBI Taxonomy" id="2559922"/>
    <lineage>
        <taxon>Bacteria</taxon>
        <taxon>Bacillati</taxon>
        <taxon>Bacillota</taxon>
        <taxon>Bacilli</taxon>
        <taxon>Lactobacillales</taxon>
        <taxon>Lactobacillaceae</taxon>
        <taxon>Loigolactobacillus</taxon>
    </lineage>
</organism>
<name>A0ABW3E9F6_9LACO</name>
<evidence type="ECO:0000256" key="8">
    <source>
        <dbReference type="SAM" id="Phobius"/>
    </source>
</evidence>
<comment type="caution">
    <text evidence="9">The sequence shown here is derived from an EMBL/GenBank/DDBJ whole genome shotgun (WGS) entry which is preliminary data.</text>
</comment>
<evidence type="ECO:0000256" key="1">
    <source>
        <dbReference type="ARBA" id="ARBA00004651"/>
    </source>
</evidence>
<keyword evidence="3" id="KW-0813">Transport</keyword>
<keyword evidence="10" id="KW-1185">Reference proteome</keyword>
<dbReference type="Gene3D" id="1.10.3470.10">
    <property type="entry name" value="ABC transporter involved in vitamin B12 uptake, BtuC"/>
    <property type="match status" value="1"/>
</dbReference>
<dbReference type="EMBL" id="JBHTIO010000017">
    <property type="protein sequence ID" value="MFD0896817.1"/>
    <property type="molecule type" value="Genomic_DNA"/>
</dbReference>
<protein>
    <submittedName>
        <fullName evidence="9">FecCD family ABC transporter permease</fullName>
    </submittedName>
</protein>
<feature type="transmembrane region" description="Helical" evidence="8">
    <location>
        <begin position="94"/>
        <end position="114"/>
    </location>
</feature>
<accession>A0ABW3E9F6</accession>
<evidence type="ECO:0000256" key="5">
    <source>
        <dbReference type="ARBA" id="ARBA00022692"/>
    </source>
</evidence>